<organism evidence="12 13">
    <name type="scientific">Actibacterium pelagium</name>
    <dbReference type="NCBI Taxonomy" id="2029103"/>
    <lineage>
        <taxon>Bacteria</taxon>
        <taxon>Pseudomonadati</taxon>
        <taxon>Pseudomonadota</taxon>
        <taxon>Alphaproteobacteria</taxon>
        <taxon>Rhodobacterales</taxon>
        <taxon>Roseobacteraceae</taxon>
        <taxon>Actibacterium</taxon>
    </lineage>
</organism>
<dbReference type="EC" id="1.1.1.23" evidence="5"/>
<reference evidence="12" key="2">
    <citation type="submission" date="2020-09" db="EMBL/GenBank/DDBJ databases">
        <authorList>
            <person name="Sun Q."/>
            <person name="Zhou Y."/>
        </authorList>
    </citation>
    <scope>NUCLEOTIDE SEQUENCE</scope>
    <source>
        <strain evidence="12">CGMCC 1.16012</strain>
    </source>
</reference>
<feature type="binding site" evidence="5 10">
    <location>
        <position position="262"/>
    </location>
    <ligand>
        <name>Zn(2+)</name>
        <dbReference type="ChEBI" id="CHEBI:29105"/>
    </ligand>
</feature>
<evidence type="ECO:0000256" key="8">
    <source>
        <dbReference type="PIRSR" id="PIRSR000099-2"/>
    </source>
</evidence>
<feature type="binding site" evidence="5 9">
    <location>
        <position position="262"/>
    </location>
    <ligand>
        <name>substrate</name>
    </ligand>
</feature>
<dbReference type="GO" id="GO:0005829">
    <property type="term" value="C:cytosol"/>
    <property type="evidence" value="ECO:0007669"/>
    <property type="project" value="TreeGrafter"/>
</dbReference>
<dbReference type="InterPro" id="IPR016161">
    <property type="entry name" value="Ald_DH/histidinol_DH"/>
</dbReference>
<feature type="binding site" evidence="5 10">
    <location>
        <position position="420"/>
    </location>
    <ligand>
        <name>Zn(2+)</name>
        <dbReference type="ChEBI" id="CHEBI:29105"/>
    </ligand>
</feature>
<comment type="caution">
    <text evidence="12">The sequence shown here is derived from an EMBL/GenBank/DDBJ whole genome shotgun (WGS) entry which is preliminary data.</text>
</comment>
<dbReference type="GO" id="GO:0008270">
    <property type="term" value="F:zinc ion binding"/>
    <property type="evidence" value="ECO:0007669"/>
    <property type="project" value="UniProtKB-UniRule"/>
</dbReference>
<feature type="active site" description="Proton acceptor" evidence="5 7">
    <location>
        <position position="328"/>
    </location>
</feature>
<feature type="active site" description="Proton acceptor" evidence="5 7">
    <location>
        <position position="327"/>
    </location>
</feature>
<dbReference type="NCBIfam" id="TIGR00069">
    <property type="entry name" value="hisD"/>
    <property type="match status" value="1"/>
</dbReference>
<keyword evidence="4 5" id="KW-0560">Oxidoreductase</keyword>
<feature type="binding site" evidence="5 8">
    <location>
        <position position="130"/>
    </location>
    <ligand>
        <name>NAD(+)</name>
        <dbReference type="ChEBI" id="CHEBI:57540"/>
    </ligand>
</feature>
<dbReference type="InterPro" id="IPR012131">
    <property type="entry name" value="Hstdl_DH"/>
</dbReference>
<keyword evidence="5" id="KW-0028">Amino-acid biosynthesis</keyword>
<name>A0A917ABC4_9RHOB</name>
<feature type="binding site" evidence="5 10">
    <location>
        <position position="361"/>
    </location>
    <ligand>
        <name>Zn(2+)</name>
        <dbReference type="ChEBI" id="CHEBI:29105"/>
    </ligand>
</feature>
<evidence type="ECO:0000256" key="2">
    <source>
        <dbReference type="ARBA" id="ARBA00022723"/>
    </source>
</evidence>
<dbReference type="FunFam" id="3.40.50.1980:FF:000026">
    <property type="entry name" value="Histidinol dehydrogenase"/>
    <property type="match status" value="1"/>
</dbReference>
<evidence type="ECO:0000256" key="5">
    <source>
        <dbReference type="HAMAP-Rule" id="MF_01024"/>
    </source>
</evidence>
<comment type="function">
    <text evidence="5">Catalyzes the sequential NAD-dependent oxidations of L-histidinol to L-histidinaldehyde and then to L-histidine.</text>
</comment>
<proteinExistence type="inferred from homology"/>
<evidence type="ECO:0000256" key="9">
    <source>
        <dbReference type="PIRSR" id="PIRSR000099-3"/>
    </source>
</evidence>
<accession>A0A917ABC4</accession>
<evidence type="ECO:0000313" key="12">
    <source>
        <dbReference type="EMBL" id="GGE38005.1"/>
    </source>
</evidence>
<sequence length="436" mass="46286">MPVFLNTQDAGFEEAFLLLLSAKREDSPDVDETVAGIIADVRARGDEAVLELTAKFDRLELTADQMAFTPEEVDRYCAQVSDEERSALELAADRIRAYHERQLPKDDSWTDDAGATLGWRWTPVSAAGLYVPGGLASYPSSVLMNAIPAKVAGVGRLAITVPTPDGVVNPLVLLAAKLAGVDEIYRIGGAQAVAALAYGTKTIAPVDKITGPGNAFVAAAKRRVFGKVGIDMIAGPSEILVIADKDNNPDWIALDLLSQAEHDESAQSILITDDAAFGQSVAEAVEKRLETLDRRAIAGASWRDFGAIITVDSLDQAATLSDRIAPEHLELCVADPDALSDKITHAGAIFLGQYTPEAIGDYVGGPNHVLPTARSARFSSGLSVMDFVKRTTLARMTPAALRAIGPAAECLADSESLQAHGLSVTARLKSLNERDA</sequence>
<dbReference type="Proteomes" id="UP000606730">
    <property type="component" value="Unassembled WGS sequence"/>
</dbReference>
<feature type="binding site" evidence="5 9">
    <location>
        <position position="361"/>
    </location>
    <ligand>
        <name>substrate</name>
    </ligand>
</feature>
<evidence type="ECO:0000256" key="3">
    <source>
        <dbReference type="ARBA" id="ARBA00022833"/>
    </source>
</evidence>
<comment type="pathway">
    <text evidence="5">Amino-acid biosynthesis; L-histidine biosynthesis; L-histidine from 5-phospho-alpha-D-ribose 1-diphosphate: step 9/9.</text>
</comment>
<reference evidence="12" key="1">
    <citation type="journal article" date="2014" name="Int. J. Syst. Evol. Microbiol.">
        <title>Complete genome sequence of Corynebacterium casei LMG S-19264T (=DSM 44701T), isolated from a smear-ripened cheese.</title>
        <authorList>
            <consortium name="US DOE Joint Genome Institute (JGI-PGF)"/>
            <person name="Walter F."/>
            <person name="Albersmeier A."/>
            <person name="Kalinowski J."/>
            <person name="Ruckert C."/>
        </authorList>
    </citation>
    <scope>NUCLEOTIDE SEQUENCE</scope>
    <source>
        <strain evidence="12">CGMCC 1.16012</strain>
    </source>
</reference>
<dbReference type="PROSITE" id="PS00611">
    <property type="entry name" value="HISOL_DEHYDROGENASE"/>
    <property type="match status" value="1"/>
</dbReference>
<feature type="binding site" evidence="5 9">
    <location>
        <position position="328"/>
    </location>
    <ligand>
        <name>substrate</name>
    </ligand>
</feature>
<dbReference type="PRINTS" id="PR00083">
    <property type="entry name" value="HOLDHDRGNASE"/>
</dbReference>
<comment type="cofactor">
    <cofactor evidence="5 10">
        <name>Zn(2+)</name>
        <dbReference type="ChEBI" id="CHEBI:29105"/>
    </cofactor>
    <text evidence="5 10">Binds 1 zinc ion per subunit.</text>
</comment>
<dbReference type="GO" id="GO:0000105">
    <property type="term" value="P:L-histidine biosynthetic process"/>
    <property type="evidence" value="ECO:0007669"/>
    <property type="project" value="UniProtKB-UniRule"/>
</dbReference>
<feature type="binding site" evidence="5 8">
    <location>
        <position position="191"/>
    </location>
    <ligand>
        <name>NAD(+)</name>
        <dbReference type="ChEBI" id="CHEBI:57540"/>
    </ligand>
</feature>
<dbReference type="FunFam" id="3.40.50.1980:FF:000001">
    <property type="entry name" value="Histidinol dehydrogenase"/>
    <property type="match status" value="1"/>
</dbReference>
<evidence type="ECO:0000256" key="10">
    <source>
        <dbReference type="PIRSR" id="PIRSR000099-4"/>
    </source>
</evidence>
<evidence type="ECO:0000256" key="11">
    <source>
        <dbReference type="RuleBase" id="RU004175"/>
    </source>
</evidence>
<evidence type="ECO:0000256" key="7">
    <source>
        <dbReference type="PIRSR" id="PIRSR000099-1"/>
    </source>
</evidence>
<keyword evidence="3 5" id="KW-0862">Zinc</keyword>
<evidence type="ECO:0000256" key="4">
    <source>
        <dbReference type="ARBA" id="ARBA00023002"/>
    </source>
</evidence>
<dbReference type="HAMAP" id="MF_01024">
    <property type="entry name" value="HisD"/>
    <property type="match status" value="1"/>
</dbReference>
<keyword evidence="5" id="KW-0368">Histidine biosynthesis</keyword>
<dbReference type="SUPFAM" id="SSF53720">
    <property type="entry name" value="ALDH-like"/>
    <property type="match status" value="1"/>
</dbReference>
<feature type="binding site" evidence="5 9">
    <location>
        <position position="420"/>
    </location>
    <ligand>
        <name>substrate</name>
    </ligand>
</feature>
<protein>
    <recommendedName>
        <fullName evidence="5">Histidinol dehydrogenase</fullName>
        <shortName evidence="5">HDH</shortName>
        <ecNumber evidence="5">1.1.1.23</ecNumber>
    </recommendedName>
</protein>
<evidence type="ECO:0000256" key="1">
    <source>
        <dbReference type="ARBA" id="ARBA00010178"/>
    </source>
</evidence>
<dbReference type="InterPro" id="IPR022695">
    <property type="entry name" value="Histidinol_DH_monofunct"/>
</dbReference>
<dbReference type="GO" id="GO:0051287">
    <property type="term" value="F:NAD binding"/>
    <property type="evidence" value="ECO:0007669"/>
    <property type="project" value="InterPro"/>
</dbReference>
<feature type="binding site" evidence="5 9">
    <location>
        <position position="259"/>
    </location>
    <ligand>
        <name>substrate</name>
    </ligand>
</feature>
<keyword evidence="13" id="KW-1185">Reference proteome</keyword>
<comment type="catalytic activity">
    <reaction evidence="5">
        <text>L-histidinol + 2 NAD(+) + H2O = L-histidine + 2 NADH + 3 H(+)</text>
        <dbReference type="Rhea" id="RHEA:20641"/>
        <dbReference type="ChEBI" id="CHEBI:15377"/>
        <dbReference type="ChEBI" id="CHEBI:15378"/>
        <dbReference type="ChEBI" id="CHEBI:57540"/>
        <dbReference type="ChEBI" id="CHEBI:57595"/>
        <dbReference type="ChEBI" id="CHEBI:57699"/>
        <dbReference type="ChEBI" id="CHEBI:57945"/>
        <dbReference type="EC" id="1.1.1.23"/>
    </reaction>
</comment>
<dbReference type="OrthoDB" id="9805269at2"/>
<keyword evidence="5 8" id="KW-0520">NAD</keyword>
<feature type="binding site" evidence="5 8">
    <location>
        <position position="214"/>
    </location>
    <ligand>
        <name>NAD(+)</name>
        <dbReference type="ChEBI" id="CHEBI:57540"/>
    </ligand>
</feature>
<evidence type="ECO:0000256" key="6">
    <source>
        <dbReference type="PIRNR" id="PIRNR000099"/>
    </source>
</evidence>
<dbReference type="PANTHER" id="PTHR21256">
    <property type="entry name" value="HISTIDINOL DEHYDROGENASE HDH"/>
    <property type="match status" value="1"/>
</dbReference>
<dbReference type="PANTHER" id="PTHR21256:SF2">
    <property type="entry name" value="HISTIDINE BIOSYNTHESIS TRIFUNCTIONAL PROTEIN"/>
    <property type="match status" value="1"/>
</dbReference>
<dbReference type="InterPro" id="IPR001692">
    <property type="entry name" value="Histidinol_DH_CS"/>
</dbReference>
<dbReference type="CDD" id="cd06572">
    <property type="entry name" value="Histidinol_dh"/>
    <property type="match status" value="1"/>
</dbReference>
<comment type="similarity">
    <text evidence="1 5 6 11">Belongs to the histidinol dehydrogenase family.</text>
</comment>
<dbReference type="RefSeq" id="WP_095596834.1">
    <property type="nucleotide sequence ID" value="NZ_BMKN01000001.1"/>
</dbReference>
<feature type="binding site" evidence="5 9">
    <location>
        <position position="415"/>
    </location>
    <ligand>
        <name>substrate</name>
    </ligand>
</feature>
<gene>
    <name evidence="12" type="primary">hisD1</name>
    <name evidence="5" type="synonym">hisD</name>
    <name evidence="12" type="ORF">GCM10011517_02180</name>
</gene>
<dbReference type="EMBL" id="BMKN01000001">
    <property type="protein sequence ID" value="GGE38005.1"/>
    <property type="molecule type" value="Genomic_DNA"/>
</dbReference>
<dbReference type="PIRSF" id="PIRSF000099">
    <property type="entry name" value="Histidinol_dh"/>
    <property type="match status" value="1"/>
</dbReference>
<feature type="binding site" evidence="5 10">
    <location>
        <position position="259"/>
    </location>
    <ligand>
        <name>Zn(2+)</name>
        <dbReference type="ChEBI" id="CHEBI:29105"/>
    </ligand>
</feature>
<dbReference type="Gene3D" id="1.20.5.1300">
    <property type="match status" value="1"/>
</dbReference>
<feature type="binding site" evidence="5 9">
    <location>
        <position position="237"/>
    </location>
    <ligand>
        <name>substrate</name>
    </ligand>
</feature>
<dbReference type="AlphaFoldDB" id="A0A917ABC4"/>
<evidence type="ECO:0000313" key="13">
    <source>
        <dbReference type="Proteomes" id="UP000606730"/>
    </source>
</evidence>
<dbReference type="Gene3D" id="3.40.50.1980">
    <property type="entry name" value="Nitrogenase molybdenum iron protein domain"/>
    <property type="match status" value="2"/>
</dbReference>
<keyword evidence="2 5" id="KW-0479">Metal-binding</keyword>
<dbReference type="GO" id="GO:0004399">
    <property type="term" value="F:histidinol dehydrogenase activity"/>
    <property type="evidence" value="ECO:0007669"/>
    <property type="project" value="UniProtKB-UniRule"/>
</dbReference>
<dbReference type="Pfam" id="PF00815">
    <property type="entry name" value="Histidinol_dh"/>
    <property type="match status" value="1"/>
</dbReference>